<proteinExistence type="predicted"/>
<feature type="chain" id="PRO_5002274130" description="Transmembrane protein" evidence="2">
    <location>
        <begin position="28"/>
        <end position="89"/>
    </location>
</feature>
<evidence type="ECO:0000256" key="1">
    <source>
        <dbReference type="SAM" id="MobiDB-lite"/>
    </source>
</evidence>
<reference evidence="3" key="2">
    <citation type="submission" date="2015-03" db="UniProtKB">
        <authorList>
            <consortium name="EnsemblPlants"/>
        </authorList>
    </citation>
    <scope>IDENTIFICATION</scope>
</reference>
<protein>
    <recommendedName>
        <fullName evidence="5">Transmembrane protein</fullName>
    </recommendedName>
</protein>
<accession>A0A0D3CW95</accession>
<name>A0A0D3CW95_BRAOL</name>
<feature type="region of interest" description="Disordered" evidence="1">
    <location>
        <begin position="48"/>
        <end position="89"/>
    </location>
</feature>
<feature type="signal peptide" evidence="2">
    <location>
        <begin position="1"/>
        <end position="27"/>
    </location>
</feature>
<organism evidence="3 4">
    <name type="scientific">Brassica oleracea var. oleracea</name>
    <dbReference type="NCBI Taxonomy" id="109376"/>
    <lineage>
        <taxon>Eukaryota</taxon>
        <taxon>Viridiplantae</taxon>
        <taxon>Streptophyta</taxon>
        <taxon>Embryophyta</taxon>
        <taxon>Tracheophyta</taxon>
        <taxon>Spermatophyta</taxon>
        <taxon>Magnoliopsida</taxon>
        <taxon>eudicotyledons</taxon>
        <taxon>Gunneridae</taxon>
        <taxon>Pentapetalae</taxon>
        <taxon>rosids</taxon>
        <taxon>malvids</taxon>
        <taxon>Brassicales</taxon>
        <taxon>Brassicaceae</taxon>
        <taxon>Brassiceae</taxon>
        <taxon>Brassica</taxon>
    </lineage>
</organism>
<dbReference type="OMA" id="FIMAHAQ"/>
<evidence type="ECO:0008006" key="5">
    <source>
        <dbReference type="Google" id="ProtNLM"/>
    </source>
</evidence>
<dbReference type="Proteomes" id="UP000032141">
    <property type="component" value="Chromosome C6"/>
</dbReference>
<dbReference type="EnsemblPlants" id="Bo6g083600.1">
    <property type="protein sequence ID" value="Bo6g083600.1"/>
    <property type="gene ID" value="Bo6g083600"/>
</dbReference>
<keyword evidence="4" id="KW-1185">Reference proteome</keyword>
<sequence>MAKMPSSSKIYVVMLLSFLALFIMAHAQTSSPGYLDMNSDGKFFQDSPAQAYTGPSYAPVPPRCFNPPGCGPTDKRKRRFRHQSSNLAT</sequence>
<dbReference type="AlphaFoldDB" id="A0A0D3CW95"/>
<evidence type="ECO:0000313" key="4">
    <source>
        <dbReference type="Proteomes" id="UP000032141"/>
    </source>
</evidence>
<evidence type="ECO:0000256" key="2">
    <source>
        <dbReference type="SAM" id="SignalP"/>
    </source>
</evidence>
<dbReference type="HOGENOM" id="CLU_189407_0_0_1"/>
<keyword evidence="2" id="KW-0732">Signal</keyword>
<reference evidence="3 4" key="1">
    <citation type="journal article" date="2014" name="Genome Biol.">
        <title>Transcriptome and methylome profiling reveals relics of genome dominance in the mesopolyploid Brassica oleracea.</title>
        <authorList>
            <person name="Parkin I.A."/>
            <person name="Koh C."/>
            <person name="Tang H."/>
            <person name="Robinson S.J."/>
            <person name="Kagale S."/>
            <person name="Clarke W.E."/>
            <person name="Town C.D."/>
            <person name="Nixon J."/>
            <person name="Krishnakumar V."/>
            <person name="Bidwell S.L."/>
            <person name="Denoeud F."/>
            <person name="Belcram H."/>
            <person name="Links M.G."/>
            <person name="Just J."/>
            <person name="Clarke C."/>
            <person name="Bender T."/>
            <person name="Huebert T."/>
            <person name="Mason A.S."/>
            <person name="Pires J.C."/>
            <person name="Barker G."/>
            <person name="Moore J."/>
            <person name="Walley P.G."/>
            <person name="Manoli S."/>
            <person name="Batley J."/>
            <person name="Edwards D."/>
            <person name="Nelson M.N."/>
            <person name="Wang X."/>
            <person name="Paterson A.H."/>
            <person name="King G."/>
            <person name="Bancroft I."/>
            <person name="Chalhoub B."/>
            <person name="Sharpe A.G."/>
        </authorList>
    </citation>
    <scope>NUCLEOTIDE SEQUENCE</scope>
    <source>
        <strain evidence="3 4">cv. TO1000</strain>
    </source>
</reference>
<evidence type="ECO:0000313" key="3">
    <source>
        <dbReference type="EnsemblPlants" id="Bo6g083600.1"/>
    </source>
</evidence>
<dbReference type="Gramene" id="Bo6g083600.1">
    <property type="protein sequence ID" value="Bo6g083600.1"/>
    <property type="gene ID" value="Bo6g083600"/>
</dbReference>